<protein>
    <submittedName>
        <fullName evidence="1">Uncharacterized protein</fullName>
    </submittedName>
</protein>
<sequence length="55" mass="6383">MSENIPHNWRNEDDIKEAIQYSHWVYSHNLYDVFCPCTIPTASAITLMRLSNSVA</sequence>
<name>S6B879_BABBO</name>
<evidence type="ECO:0000313" key="1">
    <source>
        <dbReference type="EMBL" id="BAN65306.1"/>
    </source>
</evidence>
<accession>S6B879</accession>
<reference evidence="1" key="1">
    <citation type="journal article" date="2014" name="BMC Genomics">
        <title>The Babesia bovis gene and promoter model: an update from full-length EST analysis.</title>
        <authorList>
            <person name="Yamagishi J."/>
            <person name="Wakaguri H."/>
            <person name="Yokoyama N."/>
            <person name="Yamashita R."/>
            <person name="Suzuki Y."/>
            <person name="Xuan X."/>
            <person name="Igarashi I."/>
        </authorList>
    </citation>
    <scope>NUCLEOTIDE SEQUENCE</scope>
    <source>
        <strain evidence="1">Texas</strain>
    </source>
</reference>
<organism evidence="1">
    <name type="scientific">Babesia bovis</name>
    <dbReference type="NCBI Taxonomy" id="5865"/>
    <lineage>
        <taxon>Eukaryota</taxon>
        <taxon>Sar</taxon>
        <taxon>Alveolata</taxon>
        <taxon>Apicomplexa</taxon>
        <taxon>Aconoidasida</taxon>
        <taxon>Piroplasmida</taxon>
        <taxon>Babesiidae</taxon>
        <taxon>Babesia</taxon>
    </lineage>
</organism>
<dbReference type="AlphaFoldDB" id="S6B879"/>
<dbReference type="EMBL" id="AK441512">
    <property type="protein sequence ID" value="BAN65306.1"/>
    <property type="molecule type" value="mRNA"/>
</dbReference>
<proteinExistence type="evidence at transcript level"/>